<proteinExistence type="predicted"/>
<keyword evidence="3" id="KW-1185">Reference proteome</keyword>
<name>A0A445CYM7_ARAHY</name>
<dbReference type="SUPFAM" id="SSF82199">
    <property type="entry name" value="SET domain"/>
    <property type="match status" value="1"/>
</dbReference>
<keyword evidence="1" id="KW-0472">Membrane</keyword>
<dbReference type="PANTHER" id="PTHR47780:SF1">
    <property type="entry name" value="PROTEIN SET DOMAIN GROUP 41"/>
    <property type="match status" value="1"/>
</dbReference>
<dbReference type="PANTHER" id="PTHR47780">
    <property type="entry name" value="PROTEIN SET DOMAIN GROUP 41"/>
    <property type="match status" value="1"/>
</dbReference>
<dbReference type="CDD" id="cd20071">
    <property type="entry name" value="SET_SMYD"/>
    <property type="match status" value="1"/>
</dbReference>
<evidence type="ECO:0000313" key="3">
    <source>
        <dbReference type="Proteomes" id="UP000289738"/>
    </source>
</evidence>
<dbReference type="AlphaFoldDB" id="A0A445CYM7"/>
<comment type="caution">
    <text evidence="2">The sequence shown here is derived from an EMBL/GenBank/DDBJ whole genome shotgun (WGS) entry which is preliminary data.</text>
</comment>
<organism evidence="2 3">
    <name type="scientific">Arachis hypogaea</name>
    <name type="common">Peanut</name>
    <dbReference type="NCBI Taxonomy" id="3818"/>
    <lineage>
        <taxon>Eukaryota</taxon>
        <taxon>Viridiplantae</taxon>
        <taxon>Streptophyta</taxon>
        <taxon>Embryophyta</taxon>
        <taxon>Tracheophyta</taxon>
        <taxon>Spermatophyta</taxon>
        <taxon>Magnoliopsida</taxon>
        <taxon>eudicotyledons</taxon>
        <taxon>Gunneridae</taxon>
        <taxon>Pentapetalae</taxon>
        <taxon>rosids</taxon>
        <taxon>fabids</taxon>
        <taxon>Fabales</taxon>
        <taxon>Fabaceae</taxon>
        <taxon>Papilionoideae</taxon>
        <taxon>50 kb inversion clade</taxon>
        <taxon>dalbergioids sensu lato</taxon>
        <taxon>Dalbergieae</taxon>
        <taxon>Pterocarpus clade</taxon>
        <taxon>Arachis</taxon>
    </lineage>
</organism>
<evidence type="ECO:0000313" key="2">
    <source>
        <dbReference type="EMBL" id="RYR56020.1"/>
    </source>
</evidence>
<sequence>MRNLHVLIKKYIYFSFILITASKIITLREGGLKRKKMEMEMLSMEDTEIATDMTPSLVPLTFSLHPSNLHTHCSSCFSLLPLSPVPITPFLYCSPPCSAAHAFLLHHPAVSHSSDLRAALLLLSHHCPSVTSSRVAGLLSNRHKLTCHHSSDEDEVSERISSGVRALATAITELRGELEPDDAVLEEAECALCAVLTNAVEVQDKEGRALGIAVYGPAFSWINHSCSPNACYRFILSPPPSSSSSQESKLRIAPSSFRGSPDSQIDSGVCTISNHFQKVNWGYFSALEEEEQNQGYGPRLIVRSIKRIKKRQEITIAYTDLLQSKAMRQLDLWSKYRFICCCMRCSVVPFTYVDHALQDVVITICNFPKTSQEISVSGCDFTSSSSNYNLLRDTAERRLNDLVDDIISEYLMVGDPEPCCEKLEKILMQGLCDELDNVEETPHYKFMLHPLHYLSLNAYTTLASAYKVRASDILSTTSTIDQNQLEAFNMSRTSAAYSLLLATTAHHLFNSESSLIASLANFWTGAGESLLYLARSSEWSKVFKSSLVASSVSKVKCSKCSLMDTFRAYMCNGRIRNDDFENASNEFLDCISLDSTQKVWSFLVNGCRFLRSIKDPMDSGWLVSTSDSRATDPRALAKKKSEICDSHESGNSIQTCEEQTCNENARVHIFELGVHCLAYGGLLAAICYGHHSHLASYVEEILDDENNLIL</sequence>
<feature type="transmembrane region" description="Helical" evidence="1">
    <location>
        <begin position="12"/>
        <end position="31"/>
    </location>
</feature>
<gene>
    <name evidence="2" type="ORF">Ahy_A05g021829</name>
</gene>
<dbReference type="EMBL" id="SDMP01000005">
    <property type="protein sequence ID" value="RYR56020.1"/>
    <property type="molecule type" value="Genomic_DNA"/>
</dbReference>
<keyword evidence="1" id="KW-1133">Transmembrane helix</keyword>
<accession>A0A445CYM7</accession>
<dbReference type="Proteomes" id="UP000289738">
    <property type="component" value="Chromosome A05"/>
</dbReference>
<dbReference type="STRING" id="3818.A0A445CYM7"/>
<reference evidence="2 3" key="1">
    <citation type="submission" date="2019-01" db="EMBL/GenBank/DDBJ databases">
        <title>Sequencing of cultivated peanut Arachis hypogaea provides insights into genome evolution and oil improvement.</title>
        <authorList>
            <person name="Chen X."/>
        </authorList>
    </citation>
    <scope>NUCLEOTIDE SEQUENCE [LARGE SCALE GENOMIC DNA]</scope>
    <source>
        <strain evidence="3">cv. Fuhuasheng</strain>
        <tissue evidence="2">Leaves</tissue>
    </source>
</reference>
<dbReference type="Gene3D" id="2.170.270.10">
    <property type="entry name" value="SET domain"/>
    <property type="match status" value="2"/>
</dbReference>
<dbReference type="Gene3D" id="6.10.140.2220">
    <property type="match status" value="1"/>
</dbReference>
<evidence type="ECO:0000256" key="1">
    <source>
        <dbReference type="SAM" id="Phobius"/>
    </source>
</evidence>
<protein>
    <submittedName>
        <fullName evidence="2">Uncharacterized protein</fullName>
    </submittedName>
</protein>
<dbReference type="OrthoDB" id="5945798at2759"/>
<dbReference type="Gene3D" id="1.10.220.160">
    <property type="match status" value="1"/>
</dbReference>
<keyword evidence="1" id="KW-0812">Transmembrane</keyword>
<dbReference type="InterPro" id="IPR046341">
    <property type="entry name" value="SET_dom_sf"/>
</dbReference>